<dbReference type="PANTHER" id="PTHR42650">
    <property type="entry name" value="TAIL-ANCHORED PROTEIN INSERTION RECEPTOR WRB"/>
    <property type="match status" value="1"/>
</dbReference>
<evidence type="ECO:0000256" key="9">
    <source>
        <dbReference type="HAMAP-Rule" id="MF_03113"/>
    </source>
</evidence>
<dbReference type="GO" id="GO:0071816">
    <property type="term" value="P:tail-anchored membrane protein insertion into ER membrane"/>
    <property type="evidence" value="ECO:0007669"/>
    <property type="project" value="InterPro"/>
</dbReference>
<dbReference type="GO" id="GO:0000139">
    <property type="term" value="C:Golgi membrane"/>
    <property type="evidence" value="ECO:0007669"/>
    <property type="project" value="UniProtKB-SubCell"/>
</dbReference>
<dbReference type="GO" id="GO:0005789">
    <property type="term" value="C:endoplasmic reticulum membrane"/>
    <property type="evidence" value="ECO:0007669"/>
    <property type="project" value="UniProtKB-SubCell"/>
</dbReference>
<comment type="similarity">
    <text evidence="1 9">Belongs to the WRB/GET1 family.</text>
</comment>
<evidence type="ECO:0000256" key="3">
    <source>
        <dbReference type="ARBA" id="ARBA00022692"/>
    </source>
</evidence>
<organism evidence="12 13">
    <name type="scientific">Scheffersomyces spartinae</name>
    <dbReference type="NCBI Taxonomy" id="45513"/>
    <lineage>
        <taxon>Eukaryota</taxon>
        <taxon>Fungi</taxon>
        <taxon>Dikarya</taxon>
        <taxon>Ascomycota</taxon>
        <taxon>Saccharomycotina</taxon>
        <taxon>Pichiomycetes</taxon>
        <taxon>Debaryomycetaceae</taxon>
        <taxon>Scheffersomyces</taxon>
    </lineage>
</organism>
<dbReference type="InterPro" id="IPR029012">
    <property type="entry name" value="Helix_hairpin_bin_sf"/>
</dbReference>
<keyword evidence="4 9" id="KW-0256">Endoplasmic reticulum</keyword>
<dbReference type="GO" id="GO:0043495">
    <property type="term" value="F:protein-membrane adaptor activity"/>
    <property type="evidence" value="ECO:0007669"/>
    <property type="project" value="TreeGrafter"/>
</dbReference>
<keyword evidence="5 9" id="KW-0931">ER-Golgi transport</keyword>
<dbReference type="AlphaFoldDB" id="A0A9P7VB24"/>
<proteinExistence type="inferred from homology"/>
<dbReference type="OrthoDB" id="69461at2759"/>
<comment type="caution">
    <text evidence="9">Lacks conserved residue(s) required for the propagation of feature annotation.</text>
</comment>
<dbReference type="InterPro" id="IPR028945">
    <property type="entry name" value="Get1"/>
</dbReference>
<sequence length="199" mass="22608">MTPYSILLLVVWFLTAKAIVSTAGKPSLHNLAWMVYMKTVKGGTHVKLHDKKQELIAINKEKKAISAQDEYAKWTKLNRKADKLSTEITQLQLEVNIDRTKVNKLIDWIFTILITIPIWFCRVWYRKSLLFYLPSGVLPYPLEWALALPFGLTGAVGMSVWMFAVNQVISSVIFLVSFPLKPSVSAPSKEEAVNNKNNK</sequence>
<dbReference type="EMBL" id="JAHMUF010000007">
    <property type="protein sequence ID" value="KAG7194508.1"/>
    <property type="molecule type" value="Genomic_DNA"/>
</dbReference>
<evidence type="ECO:0000256" key="7">
    <source>
        <dbReference type="ARBA" id="ARBA00023054"/>
    </source>
</evidence>
<dbReference type="Gene3D" id="1.10.287.660">
    <property type="entry name" value="Helix hairpin bin"/>
    <property type="match status" value="1"/>
</dbReference>
<keyword evidence="8 9" id="KW-0472">Membrane</keyword>
<comment type="function">
    <text evidence="9">Required for the post-translational delivery of tail-anchored (TA) proteins to the endoplasmic reticulum. Together with GET2, acts as a membrane receptor for soluble GET3, which recognizes and selectively binds the transmembrane domain of TA proteins in the cytosol. The GET complex cooperates with the HDEL receptor ERD2 to mediate the ATP-dependent retrieval of resident ER proteins that contain a C-terminal H-D-E-L retention signal from the Golgi to the ER.</text>
</comment>
<evidence type="ECO:0000256" key="1">
    <source>
        <dbReference type="ARBA" id="ARBA00010799"/>
    </source>
</evidence>
<comment type="subcellular location">
    <subcellularLocation>
        <location evidence="9">Endoplasmic reticulum membrane</location>
        <topology evidence="9">Multi-pass membrane protein</topology>
    </subcellularLocation>
    <subcellularLocation>
        <location evidence="9">Golgi apparatus membrane</location>
        <topology evidence="9">Multi-pass membrane protein</topology>
    </subcellularLocation>
</comment>
<dbReference type="GO" id="GO:0016192">
    <property type="term" value="P:vesicle-mediated transport"/>
    <property type="evidence" value="ECO:0007669"/>
    <property type="project" value="UniProtKB-KW"/>
</dbReference>
<evidence type="ECO:0000256" key="6">
    <source>
        <dbReference type="ARBA" id="ARBA00022989"/>
    </source>
</evidence>
<feature type="signal peptide" evidence="11">
    <location>
        <begin position="1"/>
        <end position="18"/>
    </location>
</feature>
<dbReference type="RefSeq" id="XP_043050055.1">
    <property type="nucleotide sequence ID" value="XM_043195389.1"/>
</dbReference>
<evidence type="ECO:0000256" key="10">
    <source>
        <dbReference type="SAM" id="Phobius"/>
    </source>
</evidence>
<accession>A0A9P7VB24</accession>
<protein>
    <recommendedName>
        <fullName evidence="9">Golgi to ER traffic protein 1</fullName>
    </recommendedName>
    <alternativeName>
        <fullName evidence="9">Guided entry of tail-anchored proteins 1</fullName>
    </alternativeName>
</protein>
<dbReference type="InterPro" id="IPR027538">
    <property type="entry name" value="Get1_fungi"/>
</dbReference>
<dbReference type="Pfam" id="PF04420">
    <property type="entry name" value="CHD5"/>
    <property type="match status" value="1"/>
</dbReference>
<dbReference type="Proteomes" id="UP000790833">
    <property type="component" value="Unassembled WGS sequence"/>
</dbReference>
<name>A0A9P7VB24_9ASCO</name>
<reference evidence="12" key="1">
    <citation type="submission" date="2021-03" db="EMBL/GenBank/DDBJ databases">
        <authorList>
            <person name="Palmer J.M."/>
        </authorList>
    </citation>
    <scope>NUCLEOTIDE SEQUENCE</scope>
    <source>
        <strain evidence="12">ARV_011</strain>
    </source>
</reference>
<keyword evidence="3 9" id="KW-0812">Transmembrane</keyword>
<comment type="caution">
    <text evidence="12">The sequence shown here is derived from an EMBL/GenBank/DDBJ whole genome shotgun (WGS) entry which is preliminary data.</text>
</comment>
<evidence type="ECO:0000256" key="4">
    <source>
        <dbReference type="ARBA" id="ARBA00022824"/>
    </source>
</evidence>
<keyword evidence="9" id="KW-0333">Golgi apparatus</keyword>
<evidence type="ECO:0000256" key="2">
    <source>
        <dbReference type="ARBA" id="ARBA00022448"/>
    </source>
</evidence>
<feature type="topological domain" description="Lumenal" evidence="9">
    <location>
        <begin position="1"/>
        <end position="6"/>
    </location>
</feature>
<feature type="chain" id="PRO_5040269503" description="Golgi to ER traffic protein 1" evidence="11">
    <location>
        <begin position="19"/>
        <end position="199"/>
    </location>
</feature>
<keyword evidence="6 9" id="KW-1133">Transmembrane helix</keyword>
<evidence type="ECO:0000256" key="8">
    <source>
        <dbReference type="ARBA" id="ARBA00023136"/>
    </source>
</evidence>
<keyword evidence="13" id="KW-1185">Reference proteome</keyword>
<keyword evidence="2 9" id="KW-0813">Transport</keyword>
<dbReference type="PANTHER" id="PTHR42650:SF1">
    <property type="entry name" value="GUIDED ENTRY OF TAIL-ANCHORED PROTEINS FACTOR 1"/>
    <property type="match status" value="1"/>
</dbReference>
<keyword evidence="11" id="KW-0732">Signal</keyword>
<evidence type="ECO:0000256" key="11">
    <source>
        <dbReference type="SAM" id="SignalP"/>
    </source>
</evidence>
<gene>
    <name evidence="9 12" type="primary">GET1</name>
    <name evidence="12" type="ORF">KQ657_004723</name>
</gene>
<feature type="topological domain" description="Cytoplasmic" evidence="9">
    <location>
        <begin position="173"/>
        <end position="199"/>
    </location>
</feature>
<feature type="transmembrane region" description="Helical" evidence="10">
    <location>
        <begin position="105"/>
        <end position="125"/>
    </location>
</feature>
<dbReference type="GeneID" id="66118097"/>
<evidence type="ECO:0000256" key="5">
    <source>
        <dbReference type="ARBA" id="ARBA00022892"/>
    </source>
</evidence>
<evidence type="ECO:0000313" key="12">
    <source>
        <dbReference type="EMBL" id="KAG7194508.1"/>
    </source>
</evidence>
<feature type="transmembrane region" description="Helical" evidence="10">
    <location>
        <begin position="161"/>
        <end position="180"/>
    </location>
</feature>
<keyword evidence="7" id="KW-0175">Coiled coil</keyword>
<dbReference type="GO" id="GO:0043529">
    <property type="term" value="C:GET complex"/>
    <property type="evidence" value="ECO:0007669"/>
    <property type="project" value="UniProtKB-UniRule"/>
</dbReference>
<comment type="subunit">
    <text evidence="9">Component of the Golgi to ER traffic (GET) complex, which is composed of GET1, GET2 and GET3. Within the complex, GET1 and GET2 form a heterotetramer which is stabilized by phosphatidylinositol binding and which binds to the GET3 homodimer.</text>
</comment>
<feature type="transmembrane region" description="Helical" evidence="10">
    <location>
        <begin position="137"/>
        <end position="155"/>
    </location>
</feature>
<dbReference type="HAMAP" id="MF_03113">
    <property type="entry name" value="Get1"/>
    <property type="match status" value="1"/>
</dbReference>
<evidence type="ECO:0000313" key="13">
    <source>
        <dbReference type="Proteomes" id="UP000790833"/>
    </source>
</evidence>